<protein>
    <submittedName>
        <fullName evidence="2">Uncharacterized protein</fullName>
    </submittedName>
</protein>
<comment type="caution">
    <text evidence="2">The sequence shown here is derived from an EMBL/GenBank/DDBJ whole genome shotgun (WGS) entry which is preliminary data.</text>
</comment>
<proteinExistence type="predicted"/>
<dbReference type="AlphaFoldDB" id="A0A1F7JIT8"/>
<accession>A0A1F7JIT8</accession>
<evidence type="ECO:0000313" key="2">
    <source>
        <dbReference type="EMBL" id="OGK55534.1"/>
    </source>
</evidence>
<dbReference type="EMBL" id="MGAV01000002">
    <property type="protein sequence ID" value="OGK55534.1"/>
    <property type="molecule type" value="Genomic_DNA"/>
</dbReference>
<evidence type="ECO:0000313" key="3">
    <source>
        <dbReference type="Proteomes" id="UP000177418"/>
    </source>
</evidence>
<evidence type="ECO:0000256" key="1">
    <source>
        <dbReference type="SAM" id="MobiDB-lite"/>
    </source>
</evidence>
<reference evidence="2 3" key="1">
    <citation type="journal article" date="2016" name="Nat. Commun.">
        <title>Thousands of microbial genomes shed light on interconnected biogeochemical processes in an aquifer system.</title>
        <authorList>
            <person name="Anantharaman K."/>
            <person name="Brown C.T."/>
            <person name="Hug L.A."/>
            <person name="Sharon I."/>
            <person name="Castelle C.J."/>
            <person name="Probst A.J."/>
            <person name="Thomas B.C."/>
            <person name="Singh A."/>
            <person name="Wilkins M.J."/>
            <person name="Karaoz U."/>
            <person name="Brodie E.L."/>
            <person name="Williams K.H."/>
            <person name="Hubbard S.S."/>
            <person name="Banfield J.F."/>
        </authorList>
    </citation>
    <scope>NUCLEOTIDE SEQUENCE [LARGE SCALE GENOMIC DNA]</scope>
</reference>
<name>A0A1F7JIT8_9BACT</name>
<dbReference type="Proteomes" id="UP000177418">
    <property type="component" value="Unassembled WGS sequence"/>
</dbReference>
<gene>
    <name evidence="2" type="ORF">A3H78_05210</name>
</gene>
<sequence length="272" mass="31177">MVDLGKDQSPHTRNIKDHFFLSEPQRHQMLAARDEVIDWLNRRNFANFNFTRGQLSDVKLGLADIQDHFEGGTADVSILDHQSDMVMAEFSGDSHKARLITDVKTKDIRFVLEDRCADFTSQDLLYQAVARAQAQPYYDDGTLMEFWIVDTPDRRQGFQDASFWAKKLIPDLGAKDTAITRAIPGAVRRHLVGDTFQAYWTAPEYTDLVVTINTIDDDTIPYIFRKLTQNNGRTVFVKRGNFDMTNLPQRQEERQTLPQGILQPVPVEANIQ</sequence>
<feature type="region of interest" description="Disordered" evidence="1">
    <location>
        <begin position="253"/>
        <end position="272"/>
    </location>
</feature>
<organism evidence="2 3">
    <name type="scientific">Candidatus Roizmanbacteria bacterium RIFCSPLOWO2_02_FULL_36_11</name>
    <dbReference type="NCBI Taxonomy" id="1802071"/>
    <lineage>
        <taxon>Bacteria</taxon>
        <taxon>Candidatus Roizmaniibacteriota</taxon>
    </lineage>
</organism>